<dbReference type="InterPro" id="IPR014291">
    <property type="entry name" value="SUF_FeS_clus_asmbl-assoc"/>
</dbReference>
<gene>
    <name evidence="2" type="ORF">H710_00900</name>
</gene>
<dbReference type="AlphaFoldDB" id="A0A072R254"/>
<evidence type="ECO:0000313" key="2">
    <source>
        <dbReference type="EMBL" id="KEG19686.1"/>
    </source>
</evidence>
<dbReference type="EMBL" id="ASIV01000005">
    <property type="protein sequence ID" value="KEG19686.1"/>
    <property type="molecule type" value="Genomic_DNA"/>
</dbReference>
<dbReference type="STRING" id="1293911.H710_00900"/>
<comment type="caution">
    <text evidence="2">The sequence shown here is derived from an EMBL/GenBank/DDBJ whole genome shotgun (WGS) entry which is preliminary data.</text>
</comment>
<evidence type="ECO:0000313" key="3">
    <source>
        <dbReference type="Proteomes" id="UP000031740"/>
    </source>
</evidence>
<protein>
    <submittedName>
        <fullName evidence="2">FeS assembly SUF system protein</fullName>
    </submittedName>
</protein>
<dbReference type="RefSeq" id="WP_041849629.1">
    <property type="nucleotide sequence ID" value="NZ_KL503804.1"/>
</dbReference>
<dbReference type="InterPro" id="IPR002744">
    <property type="entry name" value="MIP18-like"/>
</dbReference>
<evidence type="ECO:0000259" key="1">
    <source>
        <dbReference type="Pfam" id="PF01883"/>
    </source>
</evidence>
<dbReference type="Gene3D" id="3.30.300.130">
    <property type="entry name" value="Fe-S cluster assembly (FSCA)"/>
    <property type="match status" value="1"/>
</dbReference>
<dbReference type="NCBIfam" id="TIGR02945">
    <property type="entry name" value="SUF_assoc"/>
    <property type="match status" value="1"/>
</dbReference>
<dbReference type="HOGENOM" id="CLU_091588_1_2_5"/>
<dbReference type="InterPro" id="IPR052339">
    <property type="entry name" value="Fe-S_Maturation_MIP18"/>
</dbReference>
<dbReference type="Proteomes" id="UP000031740">
    <property type="component" value="Unassembled WGS sequence"/>
</dbReference>
<sequence>MDKSTEASCHSAQSVDREDGKEKAYISAIPAAEIDRMTNDIVAALKTIYDPEIPADIYELGLIYRIDIEDDRSVKIEMTLTAPGCPVAGEMPGWVENAVSAVEGVLGVEVAMTFDPPWTPDLMSEEAQIATGLY</sequence>
<dbReference type="InterPro" id="IPR034904">
    <property type="entry name" value="FSCA_dom_sf"/>
</dbReference>
<organism evidence="2 3">
    <name type="scientific">Bartonella bacilliformis Ver097</name>
    <dbReference type="NCBI Taxonomy" id="1293911"/>
    <lineage>
        <taxon>Bacteria</taxon>
        <taxon>Pseudomonadati</taxon>
        <taxon>Pseudomonadota</taxon>
        <taxon>Alphaproteobacteria</taxon>
        <taxon>Hyphomicrobiales</taxon>
        <taxon>Bartonellaceae</taxon>
        <taxon>Bartonella</taxon>
    </lineage>
</organism>
<dbReference type="PANTHER" id="PTHR42831">
    <property type="entry name" value="FE-S PROTEIN MATURATION AUXILIARY FACTOR YITW"/>
    <property type="match status" value="1"/>
</dbReference>
<dbReference type="PATRIC" id="fig|1293911.3.peg.933"/>
<name>A0A072R254_BARBA</name>
<dbReference type="Pfam" id="PF01883">
    <property type="entry name" value="FeS_assembly_P"/>
    <property type="match status" value="1"/>
</dbReference>
<proteinExistence type="predicted"/>
<feature type="domain" description="MIP18 family-like" evidence="1">
    <location>
        <begin position="40"/>
        <end position="110"/>
    </location>
</feature>
<dbReference type="SUPFAM" id="SSF117916">
    <property type="entry name" value="Fe-S cluster assembly (FSCA) domain-like"/>
    <property type="match status" value="1"/>
</dbReference>
<accession>A0A072R254</accession>
<reference evidence="2 3" key="1">
    <citation type="submission" date="2013-04" db="EMBL/GenBank/DDBJ databases">
        <title>The Genome Sequence of Bartonella bacilliformis Ver097.</title>
        <authorList>
            <consortium name="The Broad Institute Genomics Platform"/>
            <consortium name="The Broad Institute Genome Sequencing Center for Infectious Disease"/>
            <person name="Feldgarden M."/>
            <person name="Kirby J."/>
            <person name="Birtles R."/>
            <person name="Dasch G."/>
            <person name="Hendrix L."/>
            <person name="Koehler J."/>
            <person name="Walker B."/>
            <person name="Young S.K."/>
            <person name="Zeng Q."/>
            <person name="Gargeya S."/>
            <person name="Fitzgerald M."/>
            <person name="Haas B."/>
            <person name="Abouelleil A."/>
            <person name="Allen A.W."/>
            <person name="Alvarado L."/>
            <person name="Arachchi H.M."/>
            <person name="Berlin A.M."/>
            <person name="Chapman S.B."/>
            <person name="Gainer-Dewar J."/>
            <person name="Goldberg J."/>
            <person name="Griggs A."/>
            <person name="Gujja S."/>
            <person name="Hansen M."/>
            <person name="Howarth C."/>
            <person name="Imamovic A."/>
            <person name="Ireland A."/>
            <person name="Larimer J."/>
            <person name="McCowan C."/>
            <person name="Murphy C."/>
            <person name="Pearson M."/>
            <person name="Poon T.W."/>
            <person name="Priest M."/>
            <person name="Roberts A."/>
            <person name="Saif S."/>
            <person name="Shea T."/>
            <person name="Sisk P."/>
            <person name="Sykes S."/>
            <person name="Wortman J."/>
            <person name="Nusbaum C."/>
            <person name="Birren B."/>
        </authorList>
    </citation>
    <scope>NUCLEOTIDE SEQUENCE [LARGE SCALE GENOMIC DNA]</scope>
    <source>
        <strain evidence="2 3">Ver097</strain>
    </source>
</reference>
<dbReference type="PANTHER" id="PTHR42831:SF1">
    <property type="entry name" value="FE-S PROTEIN MATURATION AUXILIARY FACTOR YITW"/>
    <property type="match status" value="1"/>
</dbReference>